<dbReference type="PROSITE" id="PS00028">
    <property type="entry name" value="ZINC_FINGER_C2H2_1"/>
    <property type="match status" value="8"/>
</dbReference>
<comment type="caution">
    <text evidence="8">The sequence shown here is derived from an EMBL/GenBank/DDBJ whole genome shotgun (WGS) entry which is preliminary data.</text>
</comment>
<feature type="domain" description="C2H2-type" evidence="7">
    <location>
        <begin position="364"/>
        <end position="391"/>
    </location>
</feature>
<evidence type="ECO:0000259" key="7">
    <source>
        <dbReference type="PROSITE" id="PS50157"/>
    </source>
</evidence>
<evidence type="ECO:0000256" key="1">
    <source>
        <dbReference type="ARBA" id="ARBA00022723"/>
    </source>
</evidence>
<keyword evidence="1" id="KW-0479">Metal-binding</keyword>
<dbReference type="SMART" id="SM00355">
    <property type="entry name" value="ZnF_C2H2"/>
    <property type="match status" value="14"/>
</dbReference>
<keyword evidence="2" id="KW-0677">Repeat</keyword>
<feature type="compositionally biased region" description="Basic and acidic residues" evidence="6">
    <location>
        <begin position="791"/>
        <end position="800"/>
    </location>
</feature>
<dbReference type="InterPro" id="IPR036236">
    <property type="entry name" value="Znf_C2H2_sf"/>
</dbReference>
<organism evidence="8 9">
    <name type="scientific">Eumeta variegata</name>
    <name type="common">Bagworm moth</name>
    <name type="synonym">Eumeta japonica</name>
    <dbReference type="NCBI Taxonomy" id="151549"/>
    <lineage>
        <taxon>Eukaryota</taxon>
        <taxon>Metazoa</taxon>
        <taxon>Ecdysozoa</taxon>
        <taxon>Arthropoda</taxon>
        <taxon>Hexapoda</taxon>
        <taxon>Insecta</taxon>
        <taxon>Pterygota</taxon>
        <taxon>Neoptera</taxon>
        <taxon>Endopterygota</taxon>
        <taxon>Lepidoptera</taxon>
        <taxon>Glossata</taxon>
        <taxon>Ditrysia</taxon>
        <taxon>Tineoidea</taxon>
        <taxon>Psychidae</taxon>
        <taxon>Oiketicinae</taxon>
        <taxon>Eumeta</taxon>
    </lineage>
</organism>
<evidence type="ECO:0000313" key="8">
    <source>
        <dbReference type="EMBL" id="GBP76565.1"/>
    </source>
</evidence>
<accession>A0A4C1YQC8</accession>
<dbReference type="STRING" id="151549.A0A4C1YQC8"/>
<feature type="domain" description="C2H2-type" evidence="7">
    <location>
        <begin position="432"/>
        <end position="460"/>
    </location>
</feature>
<evidence type="ECO:0000256" key="2">
    <source>
        <dbReference type="ARBA" id="ARBA00022737"/>
    </source>
</evidence>
<dbReference type="PROSITE" id="PS50157">
    <property type="entry name" value="ZINC_FINGER_C2H2_2"/>
    <property type="match status" value="8"/>
</dbReference>
<evidence type="ECO:0000256" key="6">
    <source>
        <dbReference type="SAM" id="MobiDB-lite"/>
    </source>
</evidence>
<dbReference type="Proteomes" id="UP000299102">
    <property type="component" value="Unassembled WGS sequence"/>
</dbReference>
<protein>
    <submittedName>
        <fullName evidence="8">Zinc finger protein 836</fullName>
    </submittedName>
</protein>
<feature type="domain" description="C2H2-type" evidence="7">
    <location>
        <begin position="604"/>
        <end position="631"/>
    </location>
</feature>
<evidence type="ECO:0000313" key="9">
    <source>
        <dbReference type="Proteomes" id="UP000299102"/>
    </source>
</evidence>
<dbReference type="PANTHER" id="PTHR24379">
    <property type="entry name" value="KRAB AND ZINC FINGER DOMAIN-CONTAINING"/>
    <property type="match status" value="1"/>
</dbReference>
<evidence type="ECO:0000256" key="4">
    <source>
        <dbReference type="ARBA" id="ARBA00022833"/>
    </source>
</evidence>
<feature type="domain" description="C2H2-type" evidence="7">
    <location>
        <begin position="679"/>
        <end position="702"/>
    </location>
</feature>
<dbReference type="OrthoDB" id="6910977at2759"/>
<keyword evidence="4" id="KW-0862">Zinc</keyword>
<dbReference type="InterPro" id="IPR013087">
    <property type="entry name" value="Znf_C2H2_type"/>
</dbReference>
<dbReference type="GO" id="GO:0008270">
    <property type="term" value="F:zinc ion binding"/>
    <property type="evidence" value="ECO:0007669"/>
    <property type="project" value="UniProtKB-KW"/>
</dbReference>
<dbReference type="Pfam" id="PF00096">
    <property type="entry name" value="zf-C2H2"/>
    <property type="match status" value="2"/>
</dbReference>
<feature type="domain" description="C2H2-type" evidence="7">
    <location>
        <begin position="518"/>
        <end position="546"/>
    </location>
</feature>
<gene>
    <name evidence="8" type="primary">ZNF836</name>
    <name evidence="8" type="ORF">EVAR_103168_1</name>
</gene>
<dbReference type="PANTHER" id="PTHR24379:SF121">
    <property type="entry name" value="C2H2-TYPE DOMAIN-CONTAINING PROTEIN"/>
    <property type="match status" value="1"/>
</dbReference>
<feature type="compositionally biased region" description="Basic and acidic residues" evidence="6">
    <location>
        <begin position="766"/>
        <end position="779"/>
    </location>
</feature>
<dbReference type="Pfam" id="PF13912">
    <property type="entry name" value="zf-C2H2_6"/>
    <property type="match status" value="1"/>
</dbReference>
<feature type="region of interest" description="Disordered" evidence="6">
    <location>
        <begin position="765"/>
        <end position="853"/>
    </location>
</feature>
<proteinExistence type="predicted"/>
<keyword evidence="9" id="KW-1185">Reference proteome</keyword>
<feature type="domain" description="C2H2-type" evidence="7">
    <location>
        <begin position="577"/>
        <end position="604"/>
    </location>
</feature>
<dbReference type="EMBL" id="BGZK01001293">
    <property type="protein sequence ID" value="GBP76565.1"/>
    <property type="molecule type" value="Genomic_DNA"/>
</dbReference>
<reference evidence="8 9" key="1">
    <citation type="journal article" date="2019" name="Commun. Biol.">
        <title>The bagworm genome reveals a unique fibroin gene that provides high tensile strength.</title>
        <authorList>
            <person name="Kono N."/>
            <person name="Nakamura H."/>
            <person name="Ohtoshi R."/>
            <person name="Tomita M."/>
            <person name="Numata K."/>
            <person name="Arakawa K."/>
        </authorList>
    </citation>
    <scope>NUCLEOTIDE SEQUENCE [LARGE SCALE GENOMIC DNA]</scope>
</reference>
<keyword evidence="3 5" id="KW-0863">Zinc-finger</keyword>
<evidence type="ECO:0000256" key="5">
    <source>
        <dbReference type="PROSITE-ProRule" id="PRU00042"/>
    </source>
</evidence>
<evidence type="ECO:0000256" key="3">
    <source>
        <dbReference type="ARBA" id="ARBA00022771"/>
    </source>
</evidence>
<dbReference type="SUPFAM" id="SSF57667">
    <property type="entry name" value="beta-beta-alpha zinc fingers"/>
    <property type="match status" value="5"/>
</dbReference>
<name>A0A4C1YQC8_EUMVA</name>
<dbReference type="AlphaFoldDB" id="A0A4C1YQC8"/>
<feature type="domain" description="C2H2-type" evidence="7">
    <location>
        <begin position="547"/>
        <end position="575"/>
    </location>
</feature>
<dbReference type="Gene3D" id="3.30.160.60">
    <property type="entry name" value="Classic Zinc Finger"/>
    <property type="match status" value="5"/>
</dbReference>
<feature type="domain" description="C2H2-type" evidence="7">
    <location>
        <begin position="651"/>
        <end position="678"/>
    </location>
</feature>
<sequence length="853" mass="99292">MVSSDDEPLAVIAASKKLNPNLFKDYKTNTDERKVRKHRKNKKLKKISLKIRLPNLKKKPPQIIERPMDCSETFESEGDLRKHFSDVHHLVHCRLCFFMMSDNDEYHSHLFQKHNVTNIANRETELLWEMEYDGSPKFICLLCSGSTVLVSDFFKHFVCYHHFTLKCITNMLSGRDLPFSVYGVNISQHFLETQLKDHMRYGYIDPDQKMVKTEIDKTSSQPLQGLEPTDVNPNLLDALIPEIKQENLSDHDDEAEQNKDTENSVQRSAADNIFIENYKGNEDFDVTLIELMLLQKCSFDYINMILESITLNIIPKLSNIDYTAIKSEQVVDVDCPLCLTKYQNMTEFCGHLCKMHGIKSVPAYSCRVCSRSFESDSELANHMGEEMAEFEDLWLCQFCDKEFDDRVKTREHLTEHWTTIDIDNCFSPHLGFKCKYCPTLFWNEAERESHQNRVHMNKHKEDFYKCESCSEIFSDKTMHCQSIKPPDAALTCSVCGREFNNAKACGTHMSLAHGPGRFKCKLCYETLQSSDERKLHYLIRHPGKHPFECNICGKSFQYKSSLYMHRTDHHTANKVVYTCSYCNKEFNKKDSFREHVLIHEGPRHACSYCPMRFVQRSNMLRHERRHTDRQYQDERYMLRHLRTTHSEAGQYACPLCEKCLNSAVALRHHVITHSRRKLFQCLRCSKSYSVKKSILRHLRKRHRIKADQDSVKEFYKKLDARECQLGLDEETITSIFGPPRLRNTDVMIGNFVTFPKETPIATINLKDVKNNDTNEKSDGENESNNDNSDFEDQRASHADAESDNIQQAKNKTKKSDHNSGTEMEGTEEGNELEPTSFVNIKLEPVSMDEEFDN</sequence>